<proteinExistence type="evidence at transcript level"/>
<dbReference type="AlphaFoldDB" id="Q09JE9"/>
<sequence length="200" mass="23055">MHDIIRMFMDVPWTSIYLGKDVSESSFGRLWFTGYQRVFLVLRHYAHTNCTLPRPFERYNRSILQVLTKAVCPSGSQASREDWEQHITQVVYHINTSPHSATRRAPFQVLCGYDPVRPRELSILSASGLSLITEEKSTEEIRKKARELLQASQTRLEENANAKRKPADVAIGDMVLLKSYVRKGKFTTPYEGPYYVRNTV</sequence>
<dbReference type="InterPro" id="IPR012337">
    <property type="entry name" value="RNaseH-like_sf"/>
</dbReference>
<name>Q09JE9_ARGMO</name>
<dbReference type="EMBL" id="DQ886897">
    <property type="protein sequence ID" value="ABI52814.1"/>
    <property type="molecule type" value="mRNA"/>
</dbReference>
<reference evidence="1" key="1">
    <citation type="journal article" date="2008" name="Insect Biochem. Mol. Biol.">
        <title>Comparative sialomics between hard and soft ticks: implications for the evolution of blood-feeding behavior.</title>
        <authorList>
            <person name="Mans B.J."/>
            <person name="Andersen J.F."/>
            <person name="Francischetti I.M."/>
            <person name="Valenzuela J.G."/>
            <person name="Schwan T.G."/>
            <person name="Pham V.M."/>
            <person name="Garfield M.K."/>
            <person name="Hammer C.H."/>
            <person name="Ribeiro J.M."/>
        </authorList>
    </citation>
    <scope>NUCLEOTIDE SEQUENCE</scope>
    <source>
        <strain evidence="1">AM-1114</strain>
        <tissue evidence="1">Adult salivary gland</tissue>
    </source>
</reference>
<dbReference type="Gene3D" id="3.30.420.10">
    <property type="entry name" value="Ribonuclease H-like superfamily/Ribonuclease H"/>
    <property type="match status" value="1"/>
</dbReference>
<evidence type="ECO:0000313" key="1">
    <source>
        <dbReference type="EMBL" id="ABI52814.1"/>
    </source>
</evidence>
<protein>
    <submittedName>
        <fullName evidence="1">Putative secreted protein</fullName>
    </submittedName>
</protein>
<accession>Q09JE9</accession>
<dbReference type="SUPFAM" id="SSF53098">
    <property type="entry name" value="Ribonuclease H-like"/>
    <property type="match status" value="1"/>
</dbReference>
<dbReference type="GO" id="GO:0003676">
    <property type="term" value="F:nucleic acid binding"/>
    <property type="evidence" value="ECO:0007669"/>
    <property type="project" value="InterPro"/>
</dbReference>
<organism evidence="1">
    <name type="scientific">Argas monolakensis</name>
    <name type="common">Mono lake bird tick</name>
    <dbReference type="NCBI Taxonomy" id="34602"/>
    <lineage>
        <taxon>Eukaryota</taxon>
        <taxon>Metazoa</taxon>
        <taxon>Ecdysozoa</taxon>
        <taxon>Arthropoda</taxon>
        <taxon>Chelicerata</taxon>
        <taxon>Arachnida</taxon>
        <taxon>Acari</taxon>
        <taxon>Parasitiformes</taxon>
        <taxon>Ixodida</taxon>
        <taxon>Ixodoidea</taxon>
        <taxon>Argasidae</taxon>
        <taxon>Argasinae</taxon>
        <taxon>Argas</taxon>
    </lineage>
</organism>
<dbReference type="InterPro" id="IPR036397">
    <property type="entry name" value="RNaseH_sf"/>
</dbReference>